<keyword evidence="2" id="KW-1185">Reference proteome</keyword>
<proteinExistence type="predicted"/>
<sequence length="145" mass="16183">MEITATAYLRIPLRMVRPCFLVIDREFPGSISTRKLVLETAKYNVITAYSAREAIDTLRTFPAVSGIILDKSIRDMPCADLVREIRAIDPTRPIVLIAGPSLEVCDDADYILEFYTPEALLELIRKICPADASAIAARTLELENL</sequence>
<evidence type="ECO:0008006" key="3">
    <source>
        <dbReference type="Google" id="ProtNLM"/>
    </source>
</evidence>
<dbReference type="Proteomes" id="UP000006844">
    <property type="component" value="Chromosome"/>
</dbReference>
<dbReference type="InterPro" id="IPR011006">
    <property type="entry name" value="CheY-like_superfamily"/>
</dbReference>
<reference evidence="1 2" key="1">
    <citation type="journal article" date="2012" name="Stand. Genomic Sci.">
        <title>Complete genome sequence of Terriglobus saanensis type strain SP1PR4(T), an Acidobacteria from tundra soil.</title>
        <authorList>
            <person name="Rawat S.R."/>
            <person name="Mannisto M.K."/>
            <person name="Starovoytov V."/>
            <person name="Goodwin L."/>
            <person name="Nolan M."/>
            <person name="Hauser L."/>
            <person name="Land M."/>
            <person name="Davenport K.W."/>
            <person name="Woyke T."/>
            <person name="Haggblom M.M."/>
        </authorList>
    </citation>
    <scope>NUCLEOTIDE SEQUENCE</scope>
    <source>
        <strain evidence="2">ATCC BAA-1853 / DSM 23119 / SP1PR4</strain>
    </source>
</reference>
<dbReference type="HOGENOM" id="CLU_1785957_0_0_0"/>
<name>E8V0N8_TERSS</name>
<evidence type="ECO:0000313" key="1">
    <source>
        <dbReference type="EMBL" id="ADV81101.1"/>
    </source>
</evidence>
<gene>
    <name evidence="1" type="ordered locus">AciPR4_0263</name>
</gene>
<dbReference type="RefSeq" id="WP_013566834.1">
    <property type="nucleotide sequence ID" value="NC_014963.1"/>
</dbReference>
<dbReference type="Gene3D" id="3.40.50.2300">
    <property type="match status" value="1"/>
</dbReference>
<dbReference type="EMBL" id="CP002467">
    <property type="protein sequence ID" value="ADV81101.1"/>
    <property type="molecule type" value="Genomic_DNA"/>
</dbReference>
<accession>E8V0N8</accession>
<protein>
    <recommendedName>
        <fullName evidence="3">Response regulatory domain-containing protein</fullName>
    </recommendedName>
</protein>
<organism evidence="1 2">
    <name type="scientific">Terriglobus saanensis (strain ATCC BAA-1853 / DSM 23119 / SP1PR4)</name>
    <dbReference type="NCBI Taxonomy" id="401053"/>
    <lineage>
        <taxon>Bacteria</taxon>
        <taxon>Pseudomonadati</taxon>
        <taxon>Acidobacteriota</taxon>
        <taxon>Terriglobia</taxon>
        <taxon>Terriglobales</taxon>
        <taxon>Acidobacteriaceae</taxon>
        <taxon>Terriglobus</taxon>
    </lineage>
</organism>
<evidence type="ECO:0000313" key="2">
    <source>
        <dbReference type="Proteomes" id="UP000006844"/>
    </source>
</evidence>
<dbReference type="AlphaFoldDB" id="E8V0N8"/>
<dbReference type="SUPFAM" id="SSF52172">
    <property type="entry name" value="CheY-like"/>
    <property type="match status" value="1"/>
</dbReference>
<dbReference type="STRING" id="401053.AciPR4_0263"/>
<dbReference type="KEGG" id="tsa:AciPR4_0263"/>
<dbReference type="eggNOG" id="COG0784">
    <property type="taxonomic scope" value="Bacteria"/>
</dbReference>